<evidence type="ECO:0000256" key="3">
    <source>
        <dbReference type="ARBA" id="ARBA00022692"/>
    </source>
</evidence>
<sequence>MDVILNGILLGLLLSIFIGPVFFSLLQTSIEKGFMAGVLMAIGIMLSDALYISIAYFGISKLMNQEGFRIFLGVAGGAIMLVFGLSSFFKRPTVRTAVDESAVSGKVVRLISKGFFLNGINPFVLIFWIGVVSMVSVNYQYGRESAFIFFLAIIITVFSIDVFKSFLATRLRSVLTSRFMNIMNKVVGIALCAFSVKLFVYAFEAWLWGV</sequence>
<proteinExistence type="predicted"/>
<evidence type="ECO:0000256" key="6">
    <source>
        <dbReference type="SAM" id="Phobius"/>
    </source>
</evidence>
<feature type="transmembrane region" description="Helical" evidence="6">
    <location>
        <begin position="38"/>
        <end position="58"/>
    </location>
</feature>
<feature type="transmembrane region" description="Helical" evidence="6">
    <location>
        <begin position="70"/>
        <end position="89"/>
    </location>
</feature>
<accession>A0ABT8F1P8</accession>
<evidence type="ECO:0000313" key="8">
    <source>
        <dbReference type="Proteomes" id="UP001168552"/>
    </source>
</evidence>
<evidence type="ECO:0000256" key="1">
    <source>
        <dbReference type="ARBA" id="ARBA00004651"/>
    </source>
</evidence>
<keyword evidence="3 6" id="KW-0812">Transmembrane</keyword>
<feature type="transmembrane region" description="Helical" evidence="6">
    <location>
        <begin position="115"/>
        <end position="135"/>
    </location>
</feature>
<keyword evidence="4 6" id="KW-1133">Transmembrane helix</keyword>
<dbReference type="Proteomes" id="UP001168552">
    <property type="component" value="Unassembled WGS sequence"/>
</dbReference>
<evidence type="ECO:0000256" key="4">
    <source>
        <dbReference type="ARBA" id="ARBA00022989"/>
    </source>
</evidence>
<name>A0ABT8F1P8_9BACT</name>
<keyword evidence="5 6" id="KW-0472">Membrane</keyword>
<dbReference type="InterPro" id="IPR001123">
    <property type="entry name" value="LeuE-type"/>
</dbReference>
<feature type="transmembrane region" description="Helical" evidence="6">
    <location>
        <begin position="6"/>
        <end position="26"/>
    </location>
</feature>
<protein>
    <submittedName>
        <fullName evidence="7">LysE family transporter</fullName>
    </submittedName>
</protein>
<gene>
    <name evidence="7" type="ORF">QWY31_01835</name>
</gene>
<comment type="subcellular location">
    <subcellularLocation>
        <location evidence="1">Cell membrane</location>
        <topology evidence="1">Multi-pass membrane protein</topology>
    </subcellularLocation>
</comment>
<keyword evidence="2" id="KW-1003">Cell membrane</keyword>
<dbReference type="PANTHER" id="PTHR30086">
    <property type="entry name" value="ARGININE EXPORTER PROTEIN ARGO"/>
    <property type="match status" value="1"/>
</dbReference>
<feature type="transmembrane region" description="Helical" evidence="6">
    <location>
        <begin position="147"/>
        <end position="167"/>
    </location>
</feature>
<comment type="caution">
    <text evidence="7">The sequence shown here is derived from an EMBL/GenBank/DDBJ whole genome shotgun (WGS) entry which is preliminary data.</text>
</comment>
<evidence type="ECO:0000256" key="2">
    <source>
        <dbReference type="ARBA" id="ARBA00022475"/>
    </source>
</evidence>
<dbReference type="Pfam" id="PF01810">
    <property type="entry name" value="LysE"/>
    <property type="match status" value="1"/>
</dbReference>
<dbReference type="EMBL" id="JAUHJS010000001">
    <property type="protein sequence ID" value="MDN4164219.1"/>
    <property type="molecule type" value="Genomic_DNA"/>
</dbReference>
<keyword evidence="8" id="KW-1185">Reference proteome</keyword>
<dbReference type="RefSeq" id="WP_320002745.1">
    <property type="nucleotide sequence ID" value="NZ_JAUHJS010000001.1"/>
</dbReference>
<feature type="transmembrane region" description="Helical" evidence="6">
    <location>
        <begin position="187"/>
        <end position="208"/>
    </location>
</feature>
<dbReference type="PANTHER" id="PTHR30086:SF20">
    <property type="entry name" value="ARGININE EXPORTER PROTEIN ARGO-RELATED"/>
    <property type="match status" value="1"/>
</dbReference>
<reference evidence="7" key="1">
    <citation type="submission" date="2023-06" db="EMBL/GenBank/DDBJ databases">
        <title>Cytophagales bacterium Strain LB-30, isolated from soil.</title>
        <authorList>
            <person name="Liu B."/>
        </authorList>
    </citation>
    <scope>NUCLEOTIDE SEQUENCE</scope>
    <source>
        <strain evidence="7">LB-30</strain>
    </source>
</reference>
<evidence type="ECO:0000313" key="7">
    <source>
        <dbReference type="EMBL" id="MDN4164219.1"/>
    </source>
</evidence>
<evidence type="ECO:0000256" key="5">
    <source>
        <dbReference type="ARBA" id="ARBA00023136"/>
    </source>
</evidence>
<organism evidence="7 8">
    <name type="scientific">Shiella aurantiaca</name>
    <dbReference type="NCBI Taxonomy" id="3058365"/>
    <lineage>
        <taxon>Bacteria</taxon>
        <taxon>Pseudomonadati</taxon>
        <taxon>Bacteroidota</taxon>
        <taxon>Cytophagia</taxon>
        <taxon>Cytophagales</taxon>
        <taxon>Shiellaceae</taxon>
        <taxon>Shiella</taxon>
    </lineage>
</organism>